<reference evidence="2" key="2">
    <citation type="submission" date="2020-09" db="EMBL/GenBank/DDBJ databases">
        <authorList>
            <person name="Sun Q."/>
            <person name="Ohkuma M."/>
        </authorList>
    </citation>
    <scope>NUCLEOTIDE SEQUENCE</scope>
    <source>
        <strain evidence="2">JCM 4790</strain>
    </source>
</reference>
<reference evidence="2" key="1">
    <citation type="journal article" date="2014" name="Int. J. Syst. Evol. Microbiol.">
        <title>Complete genome sequence of Corynebacterium casei LMG S-19264T (=DSM 44701T), isolated from a smear-ripened cheese.</title>
        <authorList>
            <consortium name="US DOE Joint Genome Institute (JGI-PGF)"/>
            <person name="Walter F."/>
            <person name="Albersmeier A."/>
            <person name="Kalinowski J."/>
            <person name="Ruckert C."/>
        </authorList>
    </citation>
    <scope>NUCLEOTIDE SEQUENCE</scope>
    <source>
        <strain evidence="2">JCM 4790</strain>
    </source>
</reference>
<name>A0A918NYL7_9ACTN</name>
<dbReference type="Proteomes" id="UP000619244">
    <property type="component" value="Unassembled WGS sequence"/>
</dbReference>
<dbReference type="EMBL" id="BMVU01000063">
    <property type="protein sequence ID" value="GGY07488.1"/>
    <property type="molecule type" value="Genomic_DNA"/>
</dbReference>
<proteinExistence type="predicted"/>
<feature type="region of interest" description="Disordered" evidence="1">
    <location>
        <begin position="98"/>
        <end position="122"/>
    </location>
</feature>
<accession>A0A918NYL7</accession>
<comment type="caution">
    <text evidence="2">The sequence shown here is derived from an EMBL/GenBank/DDBJ whole genome shotgun (WGS) entry which is preliminary data.</text>
</comment>
<protein>
    <submittedName>
        <fullName evidence="2">Uncharacterized protein</fullName>
    </submittedName>
</protein>
<evidence type="ECO:0000256" key="1">
    <source>
        <dbReference type="SAM" id="MobiDB-lite"/>
    </source>
</evidence>
<sequence>MWISTAWRASTGNSLKETRERNTIRYLGQQGWTSGGAWWPAVQGDAYERAAGLAAYDGWALYVPAVSLWCGPVRAARCANGTRPGTHLPRCLLGPFSGRTGDPPLRRASSVVPSGAGQTRSW</sequence>
<gene>
    <name evidence="2" type="ORF">GCM10010358_70770</name>
</gene>
<dbReference type="AlphaFoldDB" id="A0A918NYL7"/>
<evidence type="ECO:0000313" key="3">
    <source>
        <dbReference type="Proteomes" id="UP000619244"/>
    </source>
</evidence>
<evidence type="ECO:0000313" key="2">
    <source>
        <dbReference type="EMBL" id="GGY07488.1"/>
    </source>
</evidence>
<keyword evidence="3" id="KW-1185">Reference proteome</keyword>
<organism evidence="2 3">
    <name type="scientific">Streptomyces minutiscleroticus</name>
    <dbReference type="NCBI Taxonomy" id="68238"/>
    <lineage>
        <taxon>Bacteria</taxon>
        <taxon>Bacillati</taxon>
        <taxon>Actinomycetota</taxon>
        <taxon>Actinomycetes</taxon>
        <taxon>Kitasatosporales</taxon>
        <taxon>Streptomycetaceae</taxon>
        <taxon>Streptomyces</taxon>
    </lineage>
</organism>